<dbReference type="Pfam" id="PF12697">
    <property type="entry name" value="Abhydrolase_6"/>
    <property type="match status" value="1"/>
</dbReference>
<keyword evidence="2" id="KW-0378">Hydrolase</keyword>
<gene>
    <name evidence="2" type="ORF">DDZ18_04790</name>
</gene>
<dbReference type="SUPFAM" id="SSF53474">
    <property type="entry name" value="alpha/beta-Hydrolases"/>
    <property type="match status" value="1"/>
</dbReference>
<keyword evidence="3" id="KW-1185">Reference proteome</keyword>
<dbReference type="GO" id="GO:0016020">
    <property type="term" value="C:membrane"/>
    <property type="evidence" value="ECO:0007669"/>
    <property type="project" value="TreeGrafter"/>
</dbReference>
<comment type="caution">
    <text evidence="2">The sequence shown here is derived from an EMBL/GenBank/DDBJ whole genome shotgun (WGS) entry which is preliminary data.</text>
</comment>
<sequence>MSHAEPERREFALPDGAMAALVWPRPDAPRVLFAHANGFNAGTYRQALAPLAERFEIVAVDLRGHGRSTLPADPGGHRDWRIHARDLVGVAEQLADRPLAFSGHSLGGTSLLLAAARMDRKPAVLALVEPVIVMPPLMRLLARTPVWPLIANRMGLVRGALTRTDGWPDRGAVLERYRSKALFAAWAPGVLEDYLADGLVETEDGGVRLACAPAWEAANFAAQGHDPVRAARNAGAPLHVLKAEHGSTVRRAAALARAGAWIDAAPGAGHLMAMERPQETAAWLEHRLAQAFSAA</sequence>
<dbReference type="Proteomes" id="UP000245168">
    <property type="component" value="Unassembled WGS sequence"/>
</dbReference>
<feature type="domain" description="AB hydrolase-1" evidence="1">
    <location>
        <begin position="31"/>
        <end position="282"/>
    </location>
</feature>
<dbReference type="AlphaFoldDB" id="A0A2U2BV38"/>
<dbReference type="InterPro" id="IPR029058">
    <property type="entry name" value="AB_hydrolase_fold"/>
</dbReference>
<dbReference type="GO" id="GO:0016787">
    <property type="term" value="F:hydrolase activity"/>
    <property type="evidence" value="ECO:0007669"/>
    <property type="project" value="UniProtKB-KW"/>
</dbReference>
<evidence type="ECO:0000259" key="1">
    <source>
        <dbReference type="Pfam" id="PF12697"/>
    </source>
</evidence>
<organism evidence="2 3">
    <name type="scientific">Marinicauda salina</name>
    <dbReference type="NCBI Taxonomy" id="2135793"/>
    <lineage>
        <taxon>Bacteria</taxon>
        <taxon>Pseudomonadati</taxon>
        <taxon>Pseudomonadota</taxon>
        <taxon>Alphaproteobacteria</taxon>
        <taxon>Maricaulales</taxon>
        <taxon>Maricaulaceae</taxon>
        <taxon>Marinicauda</taxon>
    </lineage>
</organism>
<protein>
    <submittedName>
        <fullName evidence="2">Alpha/beta hydrolase</fullName>
    </submittedName>
</protein>
<evidence type="ECO:0000313" key="2">
    <source>
        <dbReference type="EMBL" id="PWE17896.1"/>
    </source>
</evidence>
<dbReference type="EMBL" id="QEXV01000002">
    <property type="protein sequence ID" value="PWE17896.1"/>
    <property type="molecule type" value="Genomic_DNA"/>
</dbReference>
<proteinExistence type="predicted"/>
<dbReference type="InterPro" id="IPR000073">
    <property type="entry name" value="AB_hydrolase_1"/>
</dbReference>
<dbReference type="PANTHER" id="PTHR43798:SF33">
    <property type="entry name" value="HYDROLASE, PUTATIVE (AFU_ORTHOLOGUE AFUA_2G14860)-RELATED"/>
    <property type="match status" value="1"/>
</dbReference>
<reference evidence="3" key="1">
    <citation type="submission" date="2018-05" db="EMBL/GenBank/DDBJ databases">
        <authorList>
            <person name="Liu B.-T."/>
        </authorList>
    </citation>
    <scope>NUCLEOTIDE SEQUENCE [LARGE SCALE GENOMIC DNA]</scope>
    <source>
        <strain evidence="3">WD6-1</strain>
    </source>
</reference>
<dbReference type="OrthoDB" id="9804723at2"/>
<dbReference type="RefSeq" id="WP_109252250.1">
    <property type="nucleotide sequence ID" value="NZ_QEXV01000002.1"/>
</dbReference>
<dbReference type="PANTHER" id="PTHR43798">
    <property type="entry name" value="MONOACYLGLYCEROL LIPASE"/>
    <property type="match status" value="1"/>
</dbReference>
<dbReference type="Gene3D" id="3.40.50.1820">
    <property type="entry name" value="alpha/beta hydrolase"/>
    <property type="match status" value="1"/>
</dbReference>
<accession>A0A2U2BV38</accession>
<evidence type="ECO:0000313" key="3">
    <source>
        <dbReference type="Proteomes" id="UP000245168"/>
    </source>
</evidence>
<name>A0A2U2BV38_9PROT</name>
<dbReference type="InterPro" id="IPR050266">
    <property type="entry name" value="AB_hydrolase_sf"/>
</dbReference>